<feature type="compositionally biased region" description="Polar residues" evidence="7">
    <location>
        <begin position="688"/>
        <end position="698"/>
    </location>
</feature>
<dbReference type="PRINTS" id="PR00619">
    <property type="entry name" value="GATAZNFINGER"/>
</dbReference>
<dbReference type="PANTHER" id="PTHR10071:SF281">
    <property type="entry name" value="BOX A-BINDING FACTOR-RELATED"/>
    <property type="match status" value="1"/>
</dbReference>
<evidence type="ECO:0000256" key="2">
    <source>
        <dbReference type="ARBA" id="ARBA00022723"/>
    </source>
</evidence>
<feature type="region of interest" description="Disordered" evidence="7">
    <location>
        <begin position="653"/>
        <end position="704"/>
    </location>
</feature>
<dbReference type="PROSITE" id="PS50114">
    <property type="entry name" value="GATA_ZN_FINGER_2"/>
    <property type="match status" value="1"/>
</dbReference>
<dbReference type="CDD" id="cd00202">
    <property type="entry name" value="ZnF_GATA"/>
    <property type="match status" value="1"/>
</dbReference>
<protein>
    <recommendedName>
        <fullName evidence="8">GATA-type domain-containing protein</fullName>
    </recommendedName>
</protein>
<feature type="region of interest" description="Disordered" evidence="7">
    <location>
        <begin position="834"/>
        <end position="862"/>
    </location>
</feature>
<evidence type="ECO:0000256" key="1">
    <source>
        <dbReference type="ARBA" id="ARBA00004123"/>
    </source>
</evidence>
<keyword evidence="4" id="KW-0862">Zinc</keyword>
<reference evidence="9 10" key="1">
    <citation type="submission" date="2021-02" db="EMBL/GenBank/DDBJ databases">
        <title>Variation within the Batrachochytrium salamandrivorans European outbreak.</title>
        <authorList>
            <person name="Kelly M."/>
            <person name="Pasmans F."/>
            <person name="Shea T.P."/>
            <person name="Munoz J.F."/>
            <person name="Carranza S."/>
            <person name="Cuomo C.A."/>
            <person name="Martel A."/>
        </authorList>
    </citation>
    <scope>NUCLEOTIDE SEQUENCE [LARGE SCALE GENOMIC DNA]</scope>
    <source>
        <strain evidence="9 10">AMFP18/2</strain>
    </source>
</reference>
<evidence type="ECO:0000256" key="5">
    <source>
        <dbReference type="ARBA" id="ARBA00023242"/>
    </source>
</evidence>
<comment type="subcellular location">
    <subcellularLocation>
        <location evidence="1">Nucleus</location>
    </subcellularLocation>
</comment>
<dbReference type="Pfam" id="PF00320">
    <property type="entry name" value="GATA"/>
    <property type="match status" value="1"/>
</dbReference>
<feature type="region of interest" description="Disordered" evidence="7">
    <location>
        <begin position="366"/>
        <end position="427"/>
    </location>
</feature>
<evidence type="ECO:0000256" key="3">
    <source>
        <dbReference type="ARBA" id="ARBA00022771"/>
    </source>
</evidence>
<comment type="caution">
    <text evidence="9">The sequence shown here is derived from an EMBL/GenBank/DDBJ whole genome shotgun (WGS) entry which is preliminary data.</text>
</comment>
<feature type="compositionally biased region" description="Polar residues" evidence="7">
    <location>
        <begin position="414"/>
        <end position="427"/>
    </location>
</feature>
<evidence type="ECO:0000313" key="10">
    <source>
        <dbReference type="Proteomes" id="UP001648503"/>
    </source>
</evidence>
<feature type="compositionally biased region" description="Polar residues" evidence="7">
    <location>
        <begin position="155"/>
        <end position="164"/>
    </location>
</feature>
<dbReference type="PANTHER" id="PTHR10071">
    <property type="entry name" value="TRANSCRIPTION FACTOR GATA FAMILY MEMBER"/>
    <property type="match status" value="1"/>
</dbReference>
<feature type="region of interest" description="Disordered" evidence="7">
    <location>
        <begin position="271"/>
        <end position="297"/>
    </location>
</feature>
<keyword evidence="2" id="KW-0479">Metal-binding</keyword>
<sequence>MSATCTAMESIEFPREQGRSSDQVSCTALHHSTIPAPSDSSSMLSASLPASNETNDTCYICQSKSAQSIHKDSRGYWICSACDLHKNSCSSTRSQIAAAMTMSMMLMTSPTCASAIKSSHTPSSVNSQHEVLVPDKVSNQLQPSPPPNPTQNNQDLHSASTASHPTHDSLPPPQQQQSQQRTHNTRMLDLPSESKPNPLVQASNGCDSAIEHTLATQQAHHARSNSISRNHVPQSIAITDSSQGSLNHPPQDLLLDSLEIGNIKADAYTSSHDASKAAPPSSAKFSAPTSNDSGGKALLSTAAPISSSGKMAASTATSGTRETLHITCVNCATTSTPLWRRDEMSRSICNACGLYFRLHGKHRPLNFRAGGTTTFKRRRRNTSNPGLPSAAISNSRGHNSFRTPDKTPSRPSHVHTNSSAPPPNLSINREASMRYCDSRLITPPSSAAVVPFPSHSAYANTSKSDAVYINDQYHCQMPAPRLELFTSKFPSGVGSTSPQPLSAPLPSTSLAHATVATPTSAVHGILHPFRSQQEDMHSSSIRSRKRSVSSLADFTGDRLPDIRPTDVYDVNSGHRSDVRLPPLMEMLSREIRPFSVAKQTTGHAATINPVDDTRLPYQAQDLHNRQSLTVDTRPRSFSAAASDLSMYSISGPVSADVRAGGRRRSKSMTVSKPYRGTRQILEPPLRSAQLQQSHSGSTHSRHPIYPQQEPQVFHHKAPPAPEQQQYIQRWQPSSGAPSHSLPLKSSQSLSSRQVTVPQRSMGASQQYATPYRVRATSLSNSSRPSHNALQYDAPYSASTEGHMYRPSHDPASGPRLSIYQPLQHQQYVHQQYLTSPEPKSNPHHAMSLPSHSNQSAHLSQQLKRRTILPRLSTSFQTVQDASGPSPLTPTRDYGMASAMTCSFSPDARSRSISFASGGIPQMQGTATTPTAVYPNERMLGSGHPSYFDSSEKHSSRSYTVGFSPTVLNSGEGEDNSGGYEHTLMALASLSTKNCK</sequence>
<evidence type="ECO:0000259" key="8">
    <source>
        <dbReference type="PROSITE" id="PS50114"/>
    </source>
</evidence>
<accession>A0ABQ8ERX0</accession>
<dbReference type="SMART" id="SM00401">
    <property type="entry name" value="ZnF_GATA"/>
    <property type="match status" value="1"/>
</dbReference>
<dbReference type="InterPro" id="IPR013088">
    <property type="entry name" value="Znf_NHR/GATA"/>
</dbReference>
<feature type="region of interest" description="Disordered" evidence="7">
    <location>
        <begin position="730"/>
        <end position="768"/>
    </location>
</feature>
<feature type="compositionally biased region" description="Polar residues" evidence="7">
    <location>
        <begin position="382"/>
        <end position="402"/>
    </location>
</feature>
<dbReference type="InterPro" id="IPR000679">
    <property type="entry name" value="Znf_GATA"/>
</dbReference>
<organism evidence="9 10">
    <name type="scientific">Batrachochytrium salamandrivorans</name>
    <dbReference type="NCBI Taxonomy" id="1357716"/>
    <lineage>
        <taxon>Eukaryota</taxon>
        <taxon>Fungi</taxon>
        <taxon>Fungi incertae sedis</taxon>
        <taxon>Chytridiomycota</taxon>
        <taxon>Chytridiomycota incertae sedis</taxon>
        <taxon>Chytridiomycetes</taxon>
        <taxon>Rhizophydiales</taxon>
        <taxon>Rhizophydiales incertae sedis</taxon>
        <taxon>Batrachochytrium</taxon>
    </lineage>
</organism>
<evidence type="ECO:0000256" key="4">
    <source>
        <dbReference type="ARBA" id="ARBA00022833"/>
    </source>
</evidence>
<feature type="domain" description="GATA-type" evidence="8">
    <location>
        <begin position="322"/>
        <end position="378"/>
    </location>
</feature>
<dbReference type="Proteomes" id="UP001648503">
    <property type="component" value="Unassembled WGS sequence"/>
</dbReference>
<evidence type="ECO:0000256" key="7">
    <source>
        <dbReference type="SAM" id="MobiDB-lite"/>
    </source>
</evidence>
<name>A0ABQ8ERX0_9FUNG</name>
<keyword evidence="3 6" id="KW-0863">Zinc-finger</keyword>
<dbReference type="InterPro" id="IPR039355">
    <property type="entry name" value="Transcription_factor_GATA"/>
</dbReference>
<feature type="compositionally biased region" description="Polar residues" evidence="7">
    <location>
        <begin position="849"/>
        <end position="861"/>
    </location>
</feature>
<keyword evidence="10" id="KW-1185">Reference proteome</keyword>
<gene>
    <name evidence="9" type="ORF">BASA50_001200</name>
</gene>
<evidence type="ECO:0000313" key="9">
    <source>
        <dbReference type="EMBL" id="KAH6585591.1"/>
    </source>
</evidence>
<proteinExistence type="predicted"/>
<feature type="compositionally biased region" description="Low complexity" evidence="7">
    <location>
        <begin position="738"/>
        <end position="751"/>
    </location>
</feature>
<feature type="compositionally biased region" description="Polar residues" evidence="7">
    <location>
        <begin position="752"/>
        <end position="768"/>
    </location>
</feature>
<feature type="compositionally biased region" description="Low complexity" evidence="7">
    <location>
        <begin position="271"/>
        <end position="290"/>
    </location>
</feature>
<dbReference type="Gene3D" id="3.30.50.10">
    <property type="entry name" value="Erythroid Transcription Factor GATA-1, subunit A"/>
    <property type="match status" value="1"/>
</dbReference>
<evidence type="ECO:0000256" key="6">
    <source>
        <dbReference type="PROSITE-ProRule" id="PRU00094"/>
    </source>
</evidence>
<keyword evidence="5" id="KW-0539">Nucleus</keyword>
<dbReference type="SUPFAM" id="SSF57716">
    <property type="entry name" value="Glucocorticoid receptor-like (DNA-binding domain)"/>
    <property type="match status" value="1"/>
</dbReference>
<feature type="region of interest" description="Disordered" evidence="7">
    <location>
        <begin position="137"/>
        <end position="204"/>
    </location>
</feature>
<dbReference type="EMBL" id="JAFCIX010000580">
    <property type="protein sequence ID" value="KAH6585591.1"/>
    <property type="molecule type" value="Genomic_DNA"/>
</dbReference>